<dbReference type="PRINTS" id="PR00918">
    <property type="entry name" value="CALICVIRUSNS"/>
</dbReference>
<dbReference type="InterPro" id="IPR044067">
    <property type="entry name" value="PCV_3C_PRO"/>
</dbReference>
<keyword evidence="12" id="KW-0945">Host-virus interaction</keyword>
<comment type="similarity">
    <text evidence="3">Belongs to the picornaviruses polyprotein family.</text>
</comment>
<keyword evidence="19" id="KW-0378">Hydrolase</keyword>
<keyword evidence="23" id="KW-0067">ATP-binding</keyword>
<keyword evidence="31" id="KW-0472">Membrane</keyword>
<evidence type="ECO:0000256" key="28">
    <source>
        <dbReference type="ARBA" id="ARBA00022953"/>
    </source>
</evidence>
<evidence type="ECO:0000256" key="7">
    <source>
        <dbReference type="ARBA" id="ARBA00022484"/>
    </source>
</evidence>
<protein>
    <recommendedName>
        <fullName evidence="5">Genome polyprotein</fullName>
    </recommendedName>
</protein>
<keyword evidence="7" id="KW-0696">RNA-directed RNA polymerase</keyword>
<evidence type="ECO:0000256" key="25">
    <source>
        <dbReference type="ARBA" id="ARBA00022844"/>
    </source>
</evidence>
<evidence type="ECO:0000256" key="12">
    <source>
        <dbReference type="ARBA" id="ARBA00022581"/>
    </source>
</evidence>
<keyword evidence="22" id="KW-0788">Thiol protease</keyword>
<dbReference type="Pfam" id="PF22663">
    <property type="entry name" value="Rhv_5"/>
    <property type="match status" value="1"/>
</dbReference>
<dbReference type="GO" id="GO:0039618">
    <property type="term" value="C:T=pseudo3 icosahedral viral capsid"/>
    <property type="evidence" value="ECO:0007669"/>
    <property type="project" value="UniProtKB-KW"/>
</dbReference>
<evidence type="ECO:0000256" key="23">
    <source>
        <dbReference type="ARBA" id="ARBA00022840"/>
    </source>
</evidence>
<dbReference type="Pfam" id="PF00680">
    <property type="entry name" value="RdRP_1"/>
    <property type="match status" value="1"/>
</dbReference>
<evidence type="ECO:0000256" key="29">
    <source>
        <dbReference type="ARBA" id="ARBA00023039"/>
    </source>
</evidence>
<dbReference type="GO" id="GO:0003968">
    <property type="term" value="F:RNA-directed RNA polymerase activity"/>
    <property type="evidence" value="ECO:0007669"/>
    <property type="project" value="UniProtKB-KW"/>
</dbReference>
<evidence type="ECO:0000256" key="11">
    <source>
        <dbReference type="ARBA" id="ARBA00022561"/>
    </source>
</evidence>
<evidence type="ECO:0000259" key="38">
    <source>
        <dbReference type="PROSITE" id="PS51874"/>
    </source>
</evidence>
<feature type="domain" description="RdRp catalytic" evidence="36">
    <location>
        <begin position="2244"/>
        <end position="2360"/>
    </location>
</feature>
<keyword evidence="17" id="KW-0519">Myristate</keyword>
<evidence type="ECO:0000256" key="34">
    <source>
        <dbReference type="ARBA" id="ARBA00023296"/>
    </source>
</evidence>
<dbReference type="EMBL" id="OQ818320">
    <property type="protein sequence ID" value="WIW43216.1"/>
    <property type="molecule type" value="Genomic_RNA"/>
</dbReference>
<feature type="domain" description="Peptidase C3" evidence="38">
    <location>
        <begin position="1837"/>
        <end position="2014"/>
    </location>
</feature>
<dbReference type="InterPro" id="IPR043504">
    <property type="entry name" value="Peptidase_S1_PA_chymotrypsin"/>
</dbReference>
<keyword evidence="32" id="KW-1035">Host cytoplasm</keyword>
<evidence type="ECO:0000256" key="33">
    <source>
        <dbReference type="ARBA" id="ARBA00023288"/>
    </source>
</evidence>
<dbReference type="SUPFAM" id="SSF52540">
    <property type="entry name" value="P-loop containing nucleoside triphosphate hydrolases"/>
    <property type="match status" value="1"/>
</dbReference>
<dbReference type="InterPro" id="IPR059138">
    <property type="entry name" value="Pico_VP1"/>
</dbReference>
<evidence type="ECO:0000256" key="16">
    <source>
        <dbReference type="ARBA" id="ARBA00022706"/>
    </source>
</evidence>
<evidence type="ECO:0000256" key="20">
    <source>
        <dbReference type="ARBA" id="ARBA00022804"/>
    </source>
</evidence>
<dbReference type="SUPFAM" id="SSF56672">
    <property type="entry name" value="DNA/RNA polymerases"/>
    <property type="match status" value="1"/>
</dbReference>
<dbReference type="InterPro" id="IPR004004">
    <property type="entry name" value="Helic/Pol/Pept_Calicivir-typ"/>
</dbReference>
<keyword evidence="16" id="KW-1143">T=pseudo3 icosahedral capsid protein</keyword>
<evidence type="ECO:0000256" key="30">
    <source>
        <dbReference type="ARBA" id="ARBA00023065"/>
    </source>
</evidence>
<evidence type="ECO:0000256" key="5">
    <source>
        <dbReference type="ARBA" id="ARBA00020107"/>
    </source>
</evidence>
<dbReference type="GO" id="GO:0019062">
    <property type="term" value="P:virion attachment to host cell"/>
    <property type="evidence" value="ECO:0007669"/>
    <property type="project" value="UniProtKB-KW"/>
</dbReference>
<evidence type="ECO:0000259" key="37">
    <source>
        <dbReference type="PROSITE" id="PS51218"/>
    </source>
</evidence>
<dbReference type="CDD" id="cd23218">
    <property type="entry name" value="Sapelovirus_RdRp"/>
    <property type="match status" value="1"/>
</dbReference>
<dbReference type="InterPro" id="IPR007094">
    <property type="entry name" value="RNA-dir_pol_PSvirus"/>
</dbReference>
<dbReference type="PROSITE" id="PS51218">
    <property type="entry name" value="SF3_HELICASE_2"/>
    <property type="match status" value="1"/>
</dbReference>
<evidence type="ECO:0000256" key="32">
    <source>
        <dbReference type="ARBA" id="ARBA00023200"/>
    </source>
</evidence>
<evidence type="ECO:0000256" key="22">
    <source>
        <dbReference type="ARBA" id="ARBA00022807"/>
    </source>
</evidence>
<keyword evidence="11" id="KW-0167">Capsid protein</keyword>
<keyword evidence="27" id="KW-0694">RNA-binding</keyword>
<keyword evidence="9" id="KW-0191">Covalent protein-RNA linkage</keyword>
<dbReference type="InterPro" id="IPR029053">
    <property type="entry name" value="Viral_coat"/>
</dbReference>
<dbReference type="GO" id="GO:0005198">
    <property type="term" value="F:structural molecule activity"/>
    <property type="evidence" value="ECO:0007669"/>
    <property type="project" value="InterPro"/>
</dbReference>
<dbReference type="SUPFAM" id="SSF88633">
    <property type="entry name" value="Positive stranded ssRNA viruses"/>
    <property type="match status" value="2"/>
</dbReference>
<dbReference type="PROSITE" id="PS50507">
    <property type="entry name" value="RDRP_SSRNA_POS"/>
    <property type="match status" value="1"/>
</dbReference>
<dbReference type="GO" id="GO:0039694">
    <property type="term" value="P:viral RNA genome replication"/>
    <property type="evidence" value="ECO:0007669"/>
    <property type="project" value="InterPro"/>
</dbReference>
<keyword evidence="33" id="KW-0449">Lipoprotein</keyword>
<dbReference type="InterPro" id="IPR014759">
    <property type="entry name" value="Helicase_SF3_ssRNA_vir"/>
</dbReference>
<keyword evidence="14" id="KW-0808">Transferase</keyword>
<dbReference type="InterPro" id="IPR000605">
    <property type="entry name" value="Helicase_SF3_ssDNA/RNA_vir"/>
</dbReference>
<evidence type="ECO:0000256" key="18">
    <source>
        <dbReference type="ARBA" id="ARBA00022741"/>
    </source>
</evidence>
<dbReference type="GO" id="GO:0005524">
    <property type="term" value="F:ATP binding"/>
    <property type="evidence" value="ECO:0007669"/>
    <property type="project" value="UniProtKB-KW"/>
</dbReference>
<dbReference type="GO" id="GO:0034220">
    <property type="term" value="P:monoatomic ion transmembrane transport"/>
    <property type="evidence" value="ECO:0007669"/>
    <property type="project" value="UniProtKB-KW"/>
</dbReference>
<dbReference type="InterPro" id="IPR043128">
    <property type="entry name" value="Rev_trsase/Diguanyl_cyclase"/>
</dbReference>
<evidence type="ECO:0000256" key="3">
    <source>
        <dbReference type="ARBA" id="ARBA00008303"/>
    </source>
</evidence>
<keyword evidence="15" id="KW-0548">Nucleotidyltransferase</keyword>
<keyword evidence="21" id="KW-0347">Helicase</keyword>
<dbReference type="Gene3D" id="4.10.880.10">
    <property type="entry name" value="Poliovirus 3D polymerase Domain 1 (Nucleotidyltransferase)"/>
    <property type="match status" value="1"/>
</dbReference>
<dbReference type="Gene3D" id="1.20.960.20">
    <property type="match status" value="1"/>
</dbReference>
<reference evidence="39" key="1">
    <citation type="submission" date="2023-04" db="EMBL/GenBank/DDBJ databases">
        <authorList>
            <person name="Kettenburg G."/>
            <person name="Kistler A."/>
            <person name="Ranaivoson H.C."/>
            <person name="Ahyong V."/>
            <person name="Derisi J.L."/>
            <person name="Tato C.M."/>
            <person name="Brook C.E."/>
        </authorList>
    </citation>
    <scope>NUCLEOTIDE SEQUENCE</scope>
    <source>
        <strain evidence="39">KEL233</strain>
    </source>
</reference>
<dbReference type="GO" id="GO:0015267">
    <property type="term" value="F:channel activity"/>
    <property type="evidence" value="ECO:0007669"/>
    <property type="project" value="UniProtKB-KW"/>
</dbReference>
<dbReference type="GO" id="GO:0003724">
    <property type="term" value="F:RNA helicase activity"/>
    <property type="evidence" value="ECO:0007669"/>
    <property type="project" value="InterPro"/>
</dbReference>
<evidence type="ECO:0000256" key="14">
    <source>
        <dbReference type="ARBA" id="ARBA00022679"/>
    </source>
</evidence>
<evidence type="ECO:0000256" key="26">
    <source>
        <dbReference type="ARBA" id="ARBA00022870"/>
    </source>
</evidence>
<evidence type="ECO:0000256" key="6">
    <source>
        <dbReference type="ARBA" id="ARBA00022448"/>
    </source>
</evidence>
<evidence type="ECO:0000256" key="9">
    <source>
        <dbReference type="ARBA" id="ARBA00022520"/>
    </source>
</evidence>
<accession>A0AA49J1H3</accession>
<dbReference type="Gene3D" id="2.40.10.10">
    <property type="entry name" value="Trypsin-like serine proteases"/>
    <property type="match status" value="2"/>
</dbReference>
<dbReference type="InterPro" id="IPR001205">
    <property type="entry name" value="RNA-dir_pol_C"/>
</dbReference>
<evidence type="ECO:0000256" key="8">
    <source>
        <dbReference type="ARBA" id="ARBA00022488"/>
    </source>
</evidence>
<evidence type="ECO:0000256" key="17">
    <source>
        <dbReference type="ARBA" id="ARBA00022707"/>
    </source>
</evidence>
<evidence type="ECO:0000256" key="4">
    <source>
        <dbReference type="ARBA" id="ARBA00011124"/>
    </source>
</evidence>
<dbReference type="InterPro" id="IPR027417">
    <property type="entry name" value="P-loop_NTPase"/>
</dbReference>
<evidence type="ECO:0000256" key="31">
    <source>
        <dbReference type="ARBA" id="ARBA00023136"/>
    </source>
</evidence>
<dbReference type="Gene3D" id="2.60.120.20">
    <property type="match status" value="3"/>
</dbReference>
<dbReference type="InterPro" id="IPR001676">
    <property type="entry name" value="Picornavirus_capsid"/>
</dbReference>
<dbReference type="GO" id="GO:0004197">
    <property type="term" value="F:cysteine-type endopeptidase activity"/>
    <property type="evidence" value="ECO:0007669"/>
    <property type="project" value="InterPro"/>
</dbReference>
<evidence type="ECO:0000256" key="13">
    <source>
        <dbReference type="ARBA" id="ARBA00022670"/>
    </source>
</evidence>
<dbReference type="CDD" id="cd00205">
    <property type="entry name" value="rhv_like"/>
    <property type="match status" value="3"/>
</dbReference>
<dbReference type="InterPro" id="IPR009003">
    <property type="entry name" value="Peptidase_S1_PA"/>
</dbReference>
<dbReference type="PROSITE" id="PS51874">
    <property type="entry name" value="PCV_3C_PRO"/>
    <property type="match status" value="1"/>
</dbReference>
<keyword evidence="34" id="KW-1160">Virus entry into host cell</keyword>
<evidence type="ECO:0000256" key="24">
    <source>
        <dbReference type="ARBA" id="ARBA00022842"/>
    </source>
</evidence>
<dbReference type="SUPFAM" id="SSF50494">
    <property type="entry name" value="Trypsin-like serine proteases"/>
    <property type="match status" value="2"/>
</dbReference>
<evidence type="ECO:0000313" key="39">
    <source>
        <dbReference type="EMBL" id="WIW43216.1"/>
    </source>
</evidence>
<keyword evidence="20" id="KW-1161">Viral attachment to host cell</keyword>
<keyword evidence="24" id="KW-0460">Magnesium</keyword>
<evidence type="ECO:0000256" key="1">
    <source>
        <dbReference type="ARBA" id="ARBA00004295"/>
    </source>
</evidence>
<feature type="domain" description="SF3 helicase" evidence="37">
    <location>
        <begin position="1477"/>
        <end position="1639"/>
    </location>
</feature>
<keyword evidence="28" id="KW-0693">Viral RNA replication</keyword>
<keyword evidence="29" id="KW-1182">Viral ion channel</keyword>
<dbReference type="InterPro" id="IPR043502">
    <property type="entry name" value="DNA/RNA_pol_sf"/>
</dbReference>
<sequence length="2480" mass="276826">MVEQTPNQGNGTVLRIPNVQLRFLLALPGVGCGRGTPHIGLYCLIGSRLADHALYSQLTLTMVFFFKTATQPSIVPRFVRVSMEYSDGIRQINWSGGMIQIWKWWFYWMPNNPMFREEVPCIMASGKKSRACYRVIHYSLGGKEIASTGVVDMLDEETRYTDDVNEDRAIQLGQVNSAMTGNKPNFAHAGGNITQINYYGTDHTQAYNPTQQTMDPGQFTKPIADVAASMAGPTLKSPTVEEMGYSDRLMQLTSGQTCITTQEAATAVVAYGQWPRELNNTGEAVDKPTRPGPACDRFYTLDSFNWTKTSDSWALPLPGAMSDIGIFGQNLKYHYLYRSGFCVHVQVNASKFHQGSILVAMVPEFQQPKPLSDGVNVDPALFAKSYPTAQMTLFPHQIVNLRTNNAATIIYPFTNPTPSAFGLTHNFVTLYIKVLVPLNYNTGATPSVPITISIAPMESQFSGLRNPISAQGFPVWQLPGSRQFCTTVRNAGIPIYPDFSKTDSFKNPGRVRNLLEVAQVGTFATVSNDSTSAYALNIDVSAPSIANGIAAPIAVWDMSLNATFMRSTYLSMLSQFYTQYRGALKLHFMFCGSQMATGRILVAYTPPGGSAPQTRKEAMLGTHMIWDIGLQSTASFTVPFISASQFRNQNQQNSILSYDGYITVWYQTQVVVPPGAPSTCQIMVLASAASDFCFRIPSDSAFFQGLGDDLQGFIKDSISNALESATSTKAIENPKGLEGGLAIKEGEAPALTAAETGTTDTNPGEGQMELRDYNNQYSTAETDLEYMMSRYFVYTSFNIGFTQGAGTGTQGNYTMFKSFVVDFNKIVATSTAARSKWNSMTYWRFDVDFVFVFSSLQNGTSYSNPTFQVMFCPVGSTVPSLIDSSLWDNPTNPSVYVRLNDPPSSFRVPFMSPANYYAAWFDGYSNFSKETNSVYGQFPGNQIGTIAIRYLTNPYNSTTNHCVNVKVLCRPINIEACMPRPLASYKQNPTTAAQPKGRTVYTDSATIRLGPPMHLKKMAIWSTPEWSDSSADMFVDDLFTRFSIPFVGENGDFTAWMWNKDWCVVSAHAFNDWRFATKFGPGFLRFKTGHDKWMFTPPIQDYVTEYSVIEHMDLCFFKCSLTFKKGIRDFCYRSYTYHDTHTNIVVNSGHFPMQYQVTGGYHYRPNIRSENNRIQVDLIGVDFDGERGFCGGLLVDPTGKKVLGMITAKCMTGYGDTLGLKRWVTYSTMLLKTTRKEPPGPHNGGEACIQLGPVYQGIKDTILSAFGSAGSALGDGFGEQLEERLSAVADRVENKLVRAQHVLDNKFVMSSFKAVVKVISALIILLNTPEWNRLSTGFALVALVGVDFLDRDPFQWLREQIWPNEYIVEEQGFTDWMKDFNAACTAAKGLEWICDKFMQFIEWCKKVFKKSKEDEKRKAFLDILKCWPDMMKAWDEMETTRKGTDTERRELAEVILKMKQSADVYGVERNFATCQIVKYAARASKYLQGLSKTRFEPVTVCIHGSPGTGKSLATALIGKAVAMKTDGKAPYSLPPDPKYFDGYTGQNVVIMDDLGQNPDGEDMSLFCQMVSTVPFIPPMASLEDKGVPFLSEFVLASTNQLELKPPTVAEPQAIKRRFHLDLDILVADDYIKAGSDLSKPQLDVAKCKTCAHPPQILPVYFKKCNPLVCGEAIRLKDRKTGNVYTVDDVVGEILRERKDRSSVLNIVDGLFQGGVDKKDVEFAERIVRPKEVKKVDRVLPEDVAKILEFHTDEVLINKLVDEGYIIPQKVTYERERKKVMDYINMCANVLAAVAVLASSGALIYFLIKAFAGSQGPYEGAAKKTLKKPERRVVEVQGPDNEFINRLYKSSIFQVVTTRGPFTGLGLYDNWMILPRHSEPGETITISKKVYKVLDVVVLESTKGNLELVMVQIDRTEKFRDIRKFIPSSITMHKDAWLVMDSEQFPRTLIPVGTVTPFGFLNLSMRATYNTLTYAYPTKSGQCGGVVVKAGTIIGMHIGGDGANGYAAAFKSSYFSGIQGVIKSVERAPKPVNVKSSTSLFPSVFHDVFPGTKEPAALFKNDPRLEVDLNEAMFSKYKGNVDVSIPPETFVAIDHYVEQIRPLMPPDLTEPLPLEDVVYGIQNLEGLDLNTSAGFPYNTMGIKKKDLIPERGEPLDKLVDALDLHGYGLPYTIYMKDELRPLEKIKKGKTRLIHCSSVNDTIRTKRIFGKFFQTFHQNPGTVTGSAVGCDPDIHWSRFAVELGWDNVCAFDYSNWDGSLSPFWFDALKIFFLKLGYSERDIVVIDHLYKNKQIFKNDLITVEGAMPSGCSGTSIFNSVINNIVVRTLVLQAYKGVDLDQLRILCYGDDLLVTYPYPLDPSVLADFGKKLGLFMTPADKSDAFDGCKSLSEVTFLKRSFVPDEEFPFLVHPVYDVKEAAESLRWTRCASTTQEHLRSILELVWHSGEDVYQDFVEKIRSVPIGKALVIPTYNYFRATWLDKF</sequence>
<evidence type="ECO:0000256" key="19">
    <source>
        <dbReference type="ARBA" id="ARBA00022801"/>
    </source>
</evidence>
<evidence type="ECO:0000256" key="21">
    <source>
        <dbReference type="ARBA" id="ARBA00022806"/>
    </source>
</evidence>
<keyword evidence="18" id="KW-0547">Nucleotide-binding</keyword>
<dbReference type="GO" id="GO:0044162">
    <property type="term" value="C:host cell cytoplasmic vesicle membrane"/>
    <property type="evidence" value="ECO:0007669"/>
    <property type="project" value="UniProtKB-SubCell"/>
</dbReference>
<dbReference type="Gene3D" id="3.30.70.270">
    <property type="match status" value="1"/>
</dbReference>
<dbReference type="Pfam" id="PF00073">
    <property type="entry name" value="Rhv"/>
    <property type="match status" value="2"/>
</dbReference>
<keyword evidence="26" id="KW-1043">Host membrane</keyword>
<dbReference type="InterPro" id="IPR000199">
    <property type="entry name" value="Peptidase_C3A/C3B_picornavir"/>
</dbReference>
<keyword evidence="13" id="KW-0645">Protease</keyword>
<organism evidence="39">
    <name type="scientific">Eidolon dupreanum sapelovirus</name>
    <dbReference type="NCBI Taxonomy" id="3044256"/>
    <lineage>
        <taxon>Viruses</taxon>
        <taxon>Riboviria</taxon>
        <taxon>Orthornavirae</taxon>
        <taxon>Pisuviricota</taxon>
        <taxon>Pisoniviricetes</taxon>
        <taxon>Picornavirales</taxon>
        <taxon>Picornaviridae</taxon>
        <taxon>Ensavirinae</taxon>
        <taxon>Sapelovirus</taxon>
    </lineage>
</organism>
<dbReference type="GO" id="GO:0006351">
    <property type="term" value="P:DNA-templated transcription"/>
    <property type="evidence" value="ECO:0007669"/>
    <property type="project" value="InterPro"/>
</dbReference>
<dbReference type="Pfam" id="PF00910">
    <property type="entry name" value="RNA_helicase"/>
    <property type="match status" value="1"/>
</dbReference>
<dbReference type="GO" id="GO:0006508">
    <property type="term" value="P:proteolysis"/>
    <property type="evidence" value="ECO:0007669"/>
    <property type="project" value="UniProtKB-KW"/>
</dbReference>
<keyword evidence="8" id="KW-1036">Host cytoplasmic vesicle</keyword>
<keyword evidence="10" id="KW-0597">Phosphoprotein</keyword>
<evidence type="ECO:0000256" key="27">
    <source>
        <dbReference type="ARBA" id="ARBA00022884"/>
    </source>
</evidence>
<dbReference type="GO" id="GO:0003723">
    <property type="term" value="F:RNA binding"/>
    <property type="evidence" value="ECO:0007669"/>
    <property type="project" value="UniProtKB-KW"/>
</dbReference>
<proteinExistence type="inferred from homology"/>
<evidence type="ECO:0000256" key="2">
    <source>
        <dbReference type="ARBA" id="ARBA00004328"/>
    </source>
</evidence>
<evidence type="ECO:0000256" key="10">
    <source>
        <dbReference type="ARBA" id="ARBA00022553"/>
    </source>
</evidence>
<comment type="subcellular location">
    <subcellularLocation>
        <location evidence="1">Host cytoplasmic vesicle membrane</location>
        <topology evidence="1">Peripheral membrane protein</topology>
        <orientation evidence="1">Cytoplasmic side</orientation>
    </subcellularLocation>
    <subcellularLocation>
        <location evidence="2">Virion</location>
    </subcellularLocation>
</comment>
<keyword evidence="6" id="KW-0813">Transport</keyword>
<evidence type="ECO:0000256" key="35">
    <source>
        <dbReference type="ARBA" id="ARBA00023303"/>
    </source>
</evidence>
<keyword evidence="25" id="KW-0946">Virion</keyword>
<dbReference type="GO" id="GO:0046718">
    <property type="term" value="P:symbiont entry into host cell"/>
    <property type="evidence" value="ECO:0007669"/>
    <property type="project" value="UniProtKB-KW"/>
</dbReference>
<dbReference type="Pfam" id="PF00548">
    <property type="entry name" value="Peptidase_C3"/>
    <property type="match status" value="1"/>
</dbReference>
<name>A0AA49J1H3_9PICO</name>
<dbReference type="InterPro" id="IPR033703">
    <property type="entry name" value="Rhv-like"/>
</dbReference>
<comment type="subunit">
    <text evidence="4">Interacts with RNA-directed RNA polymerase.</text>
</comment>
<evidence type="ECO:0000259" key="36">
    <source>
        <dbReference type="PROSITE" id="PS50507"/>
    </source>
</evidence>
<keyword evidence="30" id="KW-0406">Ion transport</keyword>
<keyword evidence="35" id="KW-0407">Ion channel</keyword>
<evidence type="ECO:0000256" key="15">
    <source>
        <dbReference type="ARBA" id="ARBA00022695"/>
    </source>
</evidence>